<evidence type="ECO:0000256" key="2">
    <source>
        <dbReference type="ARBA" id="ARBA00022679"/>
    </source>
</evidence>
<evidence type="ECO:0000256" key="1">
    <source>
        <dbReference type="ARBA" id="ARBA00007154"/>
    </source>
</evidence>
<comment type="catalytic activity">
    <reaction evidence="3">
        <text>an acyl-CoA + acetate = a carboxylate + acetyl-CoA</text>
        <dbReference type="Rhea" id="RHEA:13381"/>
        <dbReference type="ChEBI" id="CHEBI:29067"/>
        <dbReference type="ChEBI" id="CHEBI:30089"/>
        <dbReference type="ChEBI" id="CHEBI:57288"/>
        <dbReference type="ChEBI" id="CHEBI:58342"/>
        <dbReference type="EC" id="2.8.3.8"/>
    </reaction>
</comment>
<accession>A0A0R3K8K2</accession>
<evidence type="ECO:0000313" key="6">
    <source>
        <dbReference type="Proteomes" id="UP000051913"/>
    </source>
</evidence>
<dbReference type="InterPro" id="IPR004165">
    <property type="entry name" value="CoA_trans_fam_I"/>
</dbReference>
<dbReference type="PANTHER" id="PTHR43293">
    <property type="entry name" value="ACETATE COA-TRANSFERASE YDIF"/>
    <property type="match status" value="1"/>
</dbReference>
<organism evidence="5 6">
    <name type="scientific">Bradyrhizobium valentinum</name>
    <dbReference type="NCBI Taxonomy" id="1518501"/>
    <lineage>
        <taxon>Bacteria</taxon>
        <taxon>Pseudomonadati</taxon>
        <taxon>Pseudomonadota</taxon>
        <taxon>Alphaproteobacteria</taxon>
        <taxon>Hyphomicrobiales</taxon>
        <taxon>Nitrobacteraceae</taxon>
        <taxon>Bradyrhizobium</taxon>
    </lineage>
</organism>
<dbReference type="InterPro" id="IPR014388">
    <property type="entry name" value="3-oxoacid_CoA-transferase"/>
</dbReference>
<keyword evidence="6" id="KW-1185">Reference proteome</keyword>
<evidence type="ECO:0000256" key="3">
    <source>
        <dbReference type="PIRNR" id="PIRNR000858"/>
    </source>
</evidence>
<dbReference type="GO" id="GO:0008775">
    <property type="term" value="F:acetate CoA-transferase activity"/>
    <property type="evidence" value="ECO:0007669"/>
    <property type="project" value="UniProtKB-EC"/>
</dbReference>
<dbReference type="PIRSF" id="PIRSF000858">
    <property type="entry name" value="SCOT-t"/>
    <property type="match status" value="1"/>
</dbReference>
<dbReference type="SMART" id="SM00882">
    <property type="entry name" value="CoA_trans"/>
    <property type="match status" value="1"/>
</dbReference>
<gene>
    <name evidence="5" type="ORF">CP49_36580</name>
</gene>
<protein>
    <recommendedName>
        <fullName evidence="3">Acetate CoA-transferase YdiF</fullName>
        <ecNumber evidence="3">2.8.3.8</ecNumber>
    </recommendedName>
</protein>
<dbReference type="RefSeq" id="WP_057855765.1">
    <property type="nucleotide sequence ID" value="NZ_LLXX01000238.1"/>
</dbReference>
<dbReference type="PANTHER" id="PTHR43293:SF1">
    <property type="entry name" value="ACETATE COA-TRANSFERASE YDIF"/>
    <property type="match status" value="1"/>
</dbReference>
<comment type="function">
    <text evidence="3">CoA transferase having broad substrate specificity for short-chain acyl-CoA thioesters with the activity decreasing when the length of the carboxylic acid chain exceeds four carbons.</text>
</comment>
<proteinExistence type="inferred from homology"/>
<dbReference type="Pfam" id="PF01144">
    <property type="entry name" value="CoA_trans"/>
    <property type="match status" value="1"/>
</dbReference>
<dbReference type="Gene3D" id="3.40.1080.10">
    <property type="entry name" value="Glutaconate Coenzyme A-transferase"/>
    <property type="match status" value="2"/>
</dbReference>
<dbReference type="GO" id="GO:0046952">
    <property type="term" value="P:ketone body catabolic process"/>
    <property type="evidence" value="ECO:0007669"/>
    <property type="project" value="InterPro"/>
</dbReference>
<evidence type="ECO:0000256" key="4">
    <source>
        <dbReference type="PIRSR" id="PIRSR000858-1"/>
    </source>
</evidence>
<reference evidence="5 6" key="1">
    <citation type="submission" date="2014-03" db="EMBL/GenBank/DDBJ databases">
        <title>Bradyrhizobium valentinum sp. nov., isolated from effective nodules of Lupinus mariae-josephae, a lupine endemic of basic-lime soils in Eastern Spain.</title>
        <authorList>
            <person name="Duran D."/>
            <person name="Rey L."/>
            <person name="Navarro A."/>
            <person name="Busquets A."/>
            <person name="Imperial J."/>
            <person name="Ruiz-Argueso T."/>
        </authorList>
    </citation>
    <scope>NUCLEOTIDE SEQUENCE [LARGE SCALE GENOMIC DNA]</scope>
    <source>
        <strain evidence="5 6">LmjM3</strain>
    </source>
</reference>
<dbReference type="SUPFAM" id="SSF100950">
    <property type="entry name" value="NagB/RpiA/CoA transferase-like"/>
    <property type="match status" value="2"/>
</dbReference>
<dbReference type="InterPro" id="IPR037171">
    <property type="entry name" value="NagB/RpiA_transferase-like"/>
</dbReference>
<dbReference type="EC" id="2.8.3.8" evidence="3"/>
<dbReference type="AlphaFoldDB" id="A0A0R3K8K2"/>
<comment type="caution">
    <text evidence="5">The sequence shown here is derived from an EMBL/GenBank/DDBJ whole genome shotgun (WGS) entry which is preliminary data.</text>
</comment>
<comment type="similarity">
    <text evidence="1 3">Belongs to the 3-oxoacid CoA-transferase family.</text>
</comment>
<name>A0A0R3K8K2_9BRAD</name>
<dbReference type="Proteomes" id="UP000051913">
    <property type="component" value="Unassembled WGS sequence"/>
</dbReference>
<sequence>MSKIVDAATAVASIPDGSTVGCVGVIGWVTPDALLKALGERFRETVSPKDLTFYFPVGTGDAQGIKGMDHVAQEGLMKRIVCGSYVNPVDPATGKRPELMRLIRENKIEAYSWPIGATMHWLREVARRSPGYMTRIGLGTYIDPQNGGGRFTERARDGLVRRIEFEGQPYLFYPTWSLDTVFVCASSSDEEGNLSFESEALVSSNIALVLAAKAHGGRVIAQVRRAVPYGTRPASEVRIPGLFVDAVVVDPSMMMTTDVEFEPAYFAGTRLPLSQLPPIPMTADKVIALRAAREVRKRELSIFGFGAATDVPLVMAEKGMFNGGRLKDYWFTTEHGSYGGIVMSGWQFSANLNPDAIMDGTYQFDAIDGGLCRFAALSFAQFDQSGLVNVSKFGVANPGAGGFIDIAESAQRLVFAGTFTTGGLDVAFEGGKLRIVKEGKVRKFVEKTEQITYSVIGGVKRGQTARLITERAVFDVTAEGLILTEVAPGIDVRKDVLGQMEFAPWKVADDLKLMDGEYFSDTPCQAEVG</sequence>
<dbReference type="EMBL" id="LLXX01000238">
    <property type="protein sequence ID" value="KRQ89828.1"/>
    <property type="molecule type" value="Genomic_DNA"/>
</dbReference>
<evidence type="ECO:0000313" key="5">
    <source>
        <dbReference type="EMBL" id="KRQ89828.1"/>
    </source>
</evidence>
<feature type="active site" description="5-glutamyl coenzyme A thioester intermediate" evidence="4">
    <location>
        <position position="334"/>
    </location>
</feature>
<keyword evidence="2 3" id="KW-0808">Transferase</keyword>